<comment type="caution">
    <text evidence="2">The sequence shown here is derived from an EMBL/GenBank/DDBJ whole genome shotgun (WGS) entry which is preliminary data.</text>
</comment>
<dbReference type="EMBL" id="NKXO01000041">
    <property type="protein sequence ID" value="PKQ66854.1"/>
    <property type="molecule type" value="Genomic_DNA"/>
</dbReference>
<evidence type="ECO:0000313" key="3">
    <source>
        <dbReference type="Proteomes" id="UP000233387"/>
    </source>
</evidence>
<keyword evidence="1" id="KW-0472">Membrane</keyword>
<sequence length="188" mass="22650">MVFGVNFVLLLVNLLFMKKSLILILLFFYFQWGSAQSTTVPFTLEDRDRLLKIEQKLNDMEKRFDDRFQQNEGRFQQMEKRFEERFLQIEKRLDEMRADMNARFEQQYTFSWIFSAIFTAMLVAVFGFAYWDRKTFIKPIESKVSLLEKALENELKTKENTPNLKEILKDFAKIDSRFAEILKQHNIL</sequence>
<accession>A0A2N3I937</accession>
<evidence type="ECO:0000313" key="2">
    <source>
        <dbReference type="EMBL" id="PKQ66854.1"/>
    </source>
</evidence>
<keyword evidence="1" id="KW-0812">Transmembrane</keyword>
<organism evidence="2 3">
    <name type="scientific">Raineya orbicola</name>
    <dbReference type="NCBI Taxonomy" id="2016530"/>
    <lineage>
        <taxon>Bacteria</taxon>
        <taxon>Pseudomonadati</taxon>
        <taxon>Bacteroidota</taxon>
        <taxon>Cytophagia</taxon>
        <taxon>Cytophagales</taxon>
        <taxon>Raineyaceae</taxon>
        <taxon>Raineya</taxon>
    </lineage>
</organism>
<reference evidence="2 3" key="1">
    <citation type="submission" date="2017-06" db="EMBL/GenBank/DDBJ databases">
        <title>Raineya orbicola gen. nov., sp. nov. a slightly thermophilic bacterium of the phylum Bacteroidetes and the description of Raineyaceae fam. nov.</title>
        <authorList>
            <person name="Albuquerque L."/>
            <person name="Polonia A.R.M."/>
            <person name="Barroso C."/>
            <person name="Froufe H.J.C."/>
            <person name="Lage O."/>
            <person name="Lobo-Da-Cunha A."/>
            <person name="Egas C."/>
            <person name="Da Costa M.S."/>
        </authorList>
    </citation>
    <scope>NUCLEOTIDE SEQUENCE [LARGE SCALE GENOMIC DNA]</scope>
    <source>
        <strain evidence="2 3">SPSPC-11</strain>
    </source>
</reference>
<dbReference type="AlphaFoldDB" id="A0A2N3I937"/>
<gene>
    <name evidence="2" type="ORF">Rain11_2242</name>
</gene>
<feature type="transmembrane region" description="Helical" evidence="1">
    <location>
        <begin position="110"/>
        <end position="131"/>
    </location>
</feature>
<proteinExistence type="predicted"/>
<dbReference type="Proteomes" id="UP000233387">
    <property type="component" value="Unassembled WGS sequence"/>
</dbReference>
<keyword evidence="1" id="KW-1133">Transmembrane helix</keyword>
<feature type="transmembrane region" description="Helical" evidence="1">
    <location>
        <begin position="7"/>
        <end position="30"/>
    </location>
</feature>
<evidence type="ECO:0000256" key="1">
    <source>
        <dbReference type="SAM" id="Phobius"/>
    </source>
</evidence>
<keyword evidence="3" id="KW-1185">Reference proteome</keyword>
<name>A0A2N3I937_9BACT</name>
<protein>
    <submittedName>
        <fullName evidence="2">Uncharacterized protein</fullName>
    </submittedName>
</protein>